<reference evidence="1 2" key="1">
    <citation type="submission" date="2014-06" db="EMBL/GenBank/DDBJ databases">
        <title>Evolutionary Origins and Diversification of the Mycorrhizal Mutualists.</title>
        <authorList>
            <consortium name="DOE Joint Genome Institute"/>
            <consortium name="Mycorrhizal Genomics Consortium"/>
            <person name="Kohler A."/>
            <person name="Kuo A."/>
            <person name="Nagy L.G."/>
            <person name="Floudas D."/>
            <person name="Copeland A."/>
            <person name="Barry K.W."/>
            <person name="Cichocki N."/>
            <person name="Veneault-Fourrey C."/>
            <person name="LaButti K."/>
            <person name="Lindquist E.A."/>
            <person name="Lipzen A."/>
            <person name="Lundell T."/>
            <person name="Morin E."/>
            <person name="Murat C."/>
            <person name="Riley R."/>
            <person name="Ohm R."/>
            <person name="Sun H."/>
            <person name="Tunlid A."/>
            <person name="Henrissat B."/>
            <person name="Grigoriev I.V."/>
            <person name="Hibbett D.S."/>
            <person name="Martin F."/>
        </authorList>
    </citation>
    <scope>NUCLEOTIDE SEQUENCE [LARGE SCALE GENOMIC DNA]</scope>
    <source>
        <strain evidence="1 2">SS14</strain>
    </source>
</reference>
<name>A0A0C9U901_SPHS4</name>
<proteinExistence type="predicted"/>
<sequence>MMVSSTSLSGTVARKPWLEGVRYRVVEDADATTDAASEAARSTSIGNASTTIDRMNTTAVPAGFGLICVIDAGSTSRQARKTNDDYRHSQVPYGSTSLLTTTSNYPTNYSIHTLYHNNQSHTLALNVAMNAGRDDWAIILIRDIWDSEDYRSNQILHPTQFPLAFRHPIVPVRLYRDKLGFTFDNFETKYYLCQVLNDGAYSKARFLVDSNDYSRLPKFFSCSDFFVSSQS</sequence>
<protein>
    <submittedName>
        <fullName evidence="1">Unplaced genomic scaffold SPHSTscaffold_336, whole genome shotgun sequence</fullName>
    </submittedName>
</protein>
<evidence type="ECO:0000313" key="2">
    <source>
        <dbReference type="Proteomes" id="UP000054279"/>
    </source>
</evidence>
<keyword evidence="2" id="KW-1185">Reference proteome</keyword>
<dbReference type="HOGENOM" id="CLU_1200465_0_0_1"/>
<evidence type="ECO:0000313" key="1">
    <source>
        <dbReference type="EMBL" id="KIJ25522.1"/>
    </source>
</evidence>
<dbReference type="EMBL" id="KN837411">
    <property type="protein sequence ID" value="KIJ25522.1"/>
    <property type="molecule type" value="Genomic_DNA"/>
</dbReference>
<accession>A0A0C9U901</accession>
<dbReference type="Proteomes" id="UP000054279">
    <property type="component" value="Unassembled WGS sequence"/>
</dbReference>
<organism evidence="1 2">
    <name type="scientific">Sphaerobolus stellatus (strain SS14)</name>
    <dbReference type="NCBI Taxonomy" id="990650"/>
    <lineage>
        <taxon>Eukaryota</taxon>
        <taxon>Fungi</taxon>
        <taxon>Dikarya</taxon>
        <taxon>Basidiomycota</taxon>
        <taxon>Agaricomycotina</taxon>
        <taxon>Agaricomycetes</taxon>
        <taxon>Phallomycetidae</taxon>
        <taxon>Geastrales</taxon>
        <taxon>Sphaerobolaceae</taxon>
        <taxon>Sphaerobolus</taxon>
    </lineage>
</organism>
<dbReference type="AlphaFoldDB" id="A0A0C9U901"/>
<gene>
    <name evidence="1" type="ORF">M422DRAFT_55943</name>
</gene>